<name>A0A897NG94_9EURY</name>
<dbReference type="NCBIfam" id="NF038133">
    <property type="entry name" value="choice_anch_L"/>
    <property type="match status" value="1"/>
</dbReference>
<evidence type="ECO:0000313" key="4">
    <source>
        <dbReference type="Proteomes" id="UP000663305"/>
    </source>
</evidence>
<protein>
    <submittedName>
        <fullName evidence="3">Putative surface protein, possible component of pili like system</fullName>
    </submittedName>
</protein>
<dbReference type="Proteomes" id="UP000663305">
    <property type="component" value="Chromosome"/>
</dbReference>
<feature type="region of interest" description="Disordered" evidence="1">
    <location>
        <begin position="228"/>
        <end position="257"/>
    </location>
</feature>
<organism evidence="3 4">
    <name type="scientific">Halapricum desulfuricans</name>
    <dbReference type="NCBI Taxonomy" id="2841257"/>
    <lineage>
        <taxon>Archaea</taxon>
        <taxon>Methanobacteriati</taxon>
        <taxon>Methanobacteriota</taxon>
        <taxon>Stenosarchaea group</taxon>
        <taxon>Halobacteria</taxon>
        <taxon>Halobacteriales</taxon>
        <taxon>Haloarculaceae</taxon>
        <taxon>Halapricum</taxon>
    </lineage>
</organism>
<proteinExistence type="predicted"/>
<evidence type="ECO:0000256" key="1">
    <source>
        <dbReference type="SAM" id="MobiDB-lite"/>
    </source>
</evidence>
<feature type="compositionally biased region" description="Low complexity" evidence="1">
    <location>
        <begin position="363"/>
        <end position="376"/>
    </location>
</feature>
<reference evidence="3" key="1">
    <citation type="submission" date="2020-11" db="EMBL/GenBank/DDBJ databases">
        <title>Carbohydrate-dependent, anaerobic sulfur respiration: A novel catabolism in halophilic archaea.</title>
        <authorList>
            <person name="Sorokin D.Y."/>
            <person name="Messina E."/>
            <person name="Smedile F."/>
            <person name="La Cono V."/>
            <person name="Hallsworth J.E."/>
            <person name="Yakimov M.M."/>
        </authorList>
    </citation>
    <scope>NUCLEOTIDE SEQUENCE</scope>
    <source>
        <strain evidence="3">HSR-Bgl</strain>
    </source>
</reference>
<keyword evidence="2" id="KW-1133">Transmembrane helix</keyword>
<dbReference type="NCBIfam" id="TIGR04088">
    <property type="entry name" value="cognate_SipW"/>
    <property type="match status" value="1"/>
</dbReference>
<sequence>MGITMTDESFELSRRKVLGSMGMMGVAGAAAGLGTSAYFSDEERFTNNALAAGELDMKAAYSAHYSDWSSDEGEGVEINMWDGEPGTTGTAGDLESGYTGLPLNDRWLIEVDDPERFLENTQYLPDEGDRVGNASCDGGTDADQLQQPVIELEDLKPGDFGEVTFDFALCDNPGYVWLTGELLSCAENGITEPEADDPDENEDEPRPPESDADQSSLWPLAALAGVPALGGGGDGGSAEATVEPAENESGGRQSALRKGAAAAGMGAAGLAASSGVASAQANGLSIDRLDNTSGLSAEDLSESLIAGEGGVDIVSGSVEFTGDERGAGAFEGGSDVIGIEDGIVLSSGLADDAEAADGDAPNEDPGTTTDLGTPGDSDLDDLAGGETFNATILEFDFTVPEDADQVFFNYVFGSEEYNEYVGSEFNDVFGFFVNGENVAEVNDPDGAGTIPAAINNINEGNGGTEPTNPDLYINNDPFNPNFDGDTVASGDLAETEMDGFTVVLDVESDVNPGGENSIKLAIADTSDAILDSWVFIQGESLSTEDPDEPEEPEPAQCPDVELLDVVQVAAWVDDGNNYQNGDEQPAFVGSLREVLDELTSGSGLGLVGDLDAEAAGGTGRNCFSAGTTHSVGFAWWVPVDHGNEIQTDSAMFDLGFYTEQCRHNDGAGMPPETTPNGNETNGNTTNGNVSNQSAD</sequence>
<feature type="region of interest" description="Disordered" evidence="1">
    <location>
        <begin position="352"/>
        <end position="376"/>
    </location>
</feature>
<evidence type="ECO:0000313" key="3">
    <source>
        <dbReference type="EMBL" id="QSG11732.1"/>
    </source>
</evidence>
<feature type="compositionally biased region" description="Acidic residues" evidence="1">
    <location>
        <begin position="193"/>
        <end position="203"/>
    </location>
</feature>
<feature type="region of interest" description="Disordered" evidence="1">
    <location>
        <begin position="190"/>
        <end position="214"/>
    </location>
</feature>
<dbReference type="EMBL" id="CP064789">
    <property type="protein sequence ID" value="QSG11732.1"/>
    <property type="molecule type" value="Genomic_DNA"/>
</dbReference>
<feature type="compositionally biased region" description="Acidic residues" evidence="1">
    <location>
        <begin position="352"/>
        <end position="362"/>
    </location>
</feature>
<dbReference type="AlphaFoldDB" id="A0A897NG94"/>
<dbReference type="InterPro" id="IPR049804">
    <property type="entry name" value="Choice_anch_L"/>
</dbReference>
<dbReference type="InterPro" id="IPR023833">
    <property type="entry name" value="Signal_pept_SipW-depend-type"/>
</dbReference>
<feature type="compositionally biased region" description="Low complexity" evidence="1">
    <location>
        <begin position="670"/>
        <end position="688"/>
    </location>
</feature>
<feature type="region of interest" description="Disordered" evidence="1">
    <location>
        <begin position="663"/>
        <end position="695"/>
    </location>
</feature>
<keyword evidence="2" id="KW-0812">Transmembrane</keyword>
<accession>A0A897NG94</accession>
<feature type="transmembrane region" description="Helical" evidence="2">
    <location>
        <begin position="21"/>
        <end position="39"/>
    </location>
</feature>
<evidence type="ECO:0000256" key="2">
    <source>
        <dbReference type="SAM" id="Phobius"/>
    </source>
</evidence>
<keyword evidence="2" id="KW-0472">Membrane</keyword>
<gene>
    <name evidence="3" type="ORF">HSBGL_1310</name>
</gene>